<keyword evidence="2" id="KW-1185">Reference proteome</keyword>
<reference evidence="1 2" key="1">
    <citation type="submission" date="2024-04" db="EMBL/GenBank/DDBJ databases">
        <title>Genome assembly C_amara_ONT_v2.</title>
        <authorList>
            <person name="Yant L."/>
            <person name="Moore C."/>
            <person name="Slenker M."/>
        </authorList>
    </citation>
    <scope>NUCLEOTIDE SEQUENCE [LARGE SCALE GENOMIC DNA]</scope>
    <source>
        <tissue evidence="1">Leaf</tissue>
    </source>
</reference>
<dbReference type="PANTHER" id="PTHR24559">
    <property type="entry name" value="TRANSPOSON TY3-I GAG-POL POLYPROTEIN"/>
    <property type="match status" value="1"/>
</dbReference>
<organism evidence="1 2">
    <name type="scientific">Cardamine amara subsp. amara</name>
    <dbReference type="NCBI Taxonomy" id="228776"/>
    <lineage>
        <taxon>Eukaryota</taxon>
        <taxon>Viridiplantae</taxon>
        <taxon>Streptophyta</taxon>
        <taxon>Embryophyta</taxon>
        <taxon>Tracheophyta</taxon>
        <taxon>Spermatophyta</taxon>
        <taxon>Magnoliopsida</taxon>
        <taxon>eudicotyledons</taxon>
        <taxon>Gunneridae</taxon>
        <taxon>Pentapetalae</taxon>
        <taxon>rosids</taxon>
        <taxon>malvids</taxon>
        <taxon>Brassicales</taxon>
        <taxon>Brassicaceae</taxon>
        <taxon>Cardamineae</taxon>
        <taxon>Cardamine</taxon>
    </lineage>
</organism>
<dbReference type="PANTHER" id="PTHR24559:SF431">
    <property type="entry name" value="RNA-DIRECTED DNA POLYMERASE HOMOLOG"/>
    <property type="match status" value="1"/>
</dbReference>
<dbReference type="AlphaFoldDB" id="A0ABD1BLS0"/>
<comment type="caution">
    <text evidence="1">The sequence shown here is derived from an EMBL/GenBank/DDBJ whole genome shotgun (WGS) entry which is preliminary data.</text>
</comment>
<dbReference type="InterPro" id="IPR053134">
    <property type="entry name" value="RNA-dir_DNA_polymerase"/>
</dbReference>
<name>A0ABD1BLS0_CARAN</name>
<dbReference type="Proteomes" id="UP001558713">
    <property type="component" value="Unassembled WGS sequence"/>
</dbReference>
<evidence type="ECO:0008006" key="3">
    <source>
        <dbReference type="Google" id="ProtNLM"/>
    </source>
</evidence>
<dbReference type="EMBL" id="JBANAX010000224">
    <property type="protein sequence ID" value="KAL1218141.1"/>
    <property type="molecule type" value="Genomic_DNA"/>
</dbReference>
<gene>
    <name evidence="1" type="ORF">V5N11_033129</name>
</gene>
<dbReference type="InterPro" id="IPR043502">
    <property type="entry name" value="DNA/RNA_pol_sf"/>
</dbReference>
<dbReference type="Gene3D" id="3.10.10.10">
    <property type="entry name" value="HIV Type 1 Reverse Transcriptase, subunit A, domain 1"/>
    <property type="match status" value="1"/>
</dbReference>
<dbReference type="SUPFAM" id="SSF56672">
    <property type="entry name" value="DNA/RNA polymerases"/>
    <property type="match status" value="1"/>
</dbReference>
<accession>A0ABD1BLS0</accession>
<proteinExistence type="predicted"/>
<sequence length="229" mass="26160">MREIALSYHQCLHFRSGREVCTIGGSQAEARICFIKELKLKASPEIVHSITEEITIYRPESLKTKKELVEMIQLDHYSPEKVVGVGSQLDLSIHCKIEAFLKENIATFVWAIVDMIGIDSSITSHELNVDPSYKPIRQKHQKLSTERAQAVNEEVKKLLKVGSIQEVKYPEWLENPVVVKKKNGKWRVCVDFTDKNKVYPKDCFPLPHIDQLVEATARNELVSFMDASP</sequence>
<evidence type="ECO:0000313" key="1">
    <source>
        <dbReference type="EMBL" id="KAL1218141.1"/>
    </source>
</evidence>
<evidence type="ECO:0000313" key="2">
    <source>
        <dbReference type="Proteomes" id="UP001558713"/>
    </source>
</evidence>
<protein>
    <recommendedName>
        <fullName evidence="3">Gag-pol polyprotein</fullName>
    </recommendedName>
</protein>